<keyword evidence="1" id="KW-1133">Transmembrane helix</keyword>
<feature type="transmembrane region" description="Helical" evidence="1">
    <location>
        <begin position="71"/>
        <end position="90"/>
    </location>
</feature>
<name>A0A2I1HE67_9GLOM</name>
<keyword evidence="3" id="KW-1185">Reference proteome</keyword>
<keyword evidence="1" id="KW-0472">Membrane</keyword>
<evidence type="ECO:0000313" key="2">
    <source>
        <dbReference type="EMBL" id="PKY57172.1"/>
    </source>
</evidence>
<proteinExistence type="predicted"/>
<reference evidence="2 3" key="1">
    <citation type="submission" date="2015-10" db="EMBL/GenBank/DDBJ databases">
        <title>Genome analyses suggest a sexual origin of heterokaryosis in a supposedly ancient asexual fungus.</title>
        <authorList>
            <person name="Ropars J."/>
            <person name="Sedzielewska K."/>
            <person name="Noel J."/>
            <person name="Charron P."/>
            <person name="Farinelli L."/>
            <person name="Marton T."/>
            <person name="Kruger M."/>
            <person name="Pelin A."/>
            <person name="Brachmann A."/>
            <person name="Corradi N."/>
        </authorList>
    </citation>
    <scope>NUCLEOTIDE SEQUENCE [LARGE SCALE GENOMIC DNA]</scope>
    <source>
        <strain evidence="2 3">A4</strain>
    </source>
</reference>
<keyword evidence="1" id="KW-0812">Transmembrane</keyword>
<dbReference type="EMBL" id="LLXI01002458">
    <property type="protein sequence ID" value="PKY57172.1"/>
    <property type="molecule type" value="Genomic_DNA"/>
</dbReference>
<dbReference type="Proteomes" id="UP000234323">
    <property type="component" value="Unassembled WGS sequence"/>
</dbReference>
<dbReference type="AlphaFoldDB" id="A0A2I1HE67"/>
<evidence type="ECO:0000313" key="3">
    <source>
        <dbReference type="Proteomes" id="UP000234323"/>
    </source>
</evidence>
<evidence type="ECO:0000256" key="1">
    <source>
        <dbReference type="SAM" id="Phobius"/>
    </source>
</evidence>
<organism evidence="2 3">
    <name type="scientific">Rhizophagus irregularis</name>
    <dbReference type="NCBI Taxonomy" id="588596"/>
    <lineage>
        <taxon>Eukaryota</taxon>
        <taxon>Fungi</taxon>
        <taxon>Fungi incertae sedis</taxon>
        <taxon>Mucoromycota</taxon>
        <taxon>Glomeromycotina</taxon>
        <taxon>Glomeromycetes</taxon>
        <taxon>Glomerales</taxon>
        <taxon>Glomeraceae</taxon>
        <taxon>Rhizophagus</taxon>
    </lineage>
</organism>
<comment type="caution">
    <text evidence="2">The sequence shown here is derived from an EMBL/GenBank/DDBJ whole genome shotgun (WGS) entry which is preliminary data.</text>
</comment>
<accession>A0A2I1HE67</accession>
<sequence length="91" mass="10307">MHVDLNTYSDTSDFLMVRGYHPGVTLDNMMFRFGSTNSTGPIGPKLRRILGVMGYEIKNNYSPPNFNSSSFIKFNFVLSLVCTILLAFIFK</sequence>
<gene>
    <name evidence="2" type="ORF">RhiirA4_411559</name>
</gene>
<protein>
    <submittedName>
        <fullName evidence="2">Uncharacterized protein</fullName>
    </submittedName>
</protein>
<dbReference type="VEuPathDB" id="FungiDB:RhiirFUN_005717"/>